<organism evidence="2 3">
    <name type="scientific">Paraburkholderia dinghuensis</name>
    <dbReference type="NCBI Taxonomy" id="2305225"/>
    <lineage>
        <taxon>Bacteria</taxon>
        <taxon>Pseudomonadati</taxon>
        <taxon>Pseudomonadota</taxon>
        <taxon>Betaproteobacteria</taxon>
        <taxon>Burkholderiales</taxon>
        <taxon>Burkholderiaceae</taxon>
        <taxon>Paraburkholderia</taxon>
    </lineage>
</organism>
<sequence>MNDLSIQLVPLHTMLNIVLGVTVGYLLSLHGQPWVWRAILGVIQFGVLWDLAGLLWLGYRAVWPGESILTAGFSLAFLALIASGKSLVTRATHEERHVDAS</sequence>
<reference evidence="2 3" key="1">
    <citation type="submission" date="2018-11" db="EMBL/GenBank/DDBJ databases">
        <title>Paraburkholderia sp. DHOA04, isolated from soil.</title>
        <authorList>
            <person name="Gao Z.-H."/>
            <person name="Qiu L.-H."/>
            <person name="Fu J.-C."/>
        </authorList>
    </citation>
    <scope>NUCLEOTIDE SEQUENCE [LARGE SCALE GENOMIC DNA]</scope>
    <source>
        <strain evidence="2 3">DHOA04</strain>
    </source>
</reference>
<keyword evidence="1" id="KW-0472">Membrane</keyword>
<keyword evidence="1" id="KW-0812">Transmembrane</keyword>
<evidence type="ECO:0000256" key="1">
    <source>
        <dbReference type="SAM" id="Phobius"/>
    </source>
</evidence>
<feature type="transmembrane region" description="Helical" evidence="1">
    <location>
        <begin position="68"/>
        <end position="88"/>
    </location>
</feature>
<dbReference type="AlphaFoldDB" id="A0A3N6PWB3"/>
<accession>A0A3N6PWB3</accession>
<dbReference type="RefSeq" id="WP_124151317.1">
    <property type="nucleotide sequence ID" value="NZ_RQIS01000007.1"/>
</dbReference>
<feature type="transmembrane region" description="Helical" evidence="1">
    <location>
        <begin position="34"/>
        <end position="56"/>
    </location>
</feature>
<name>A0A3N6PWB3_9BURK</name>
<comment type="caution">
    <text evidence="2">The sequence shown here is derived from an EMBL/GenBank/DDBJ whole genome shotgun (WGS) entry which is preliminary data.</text>
</comment>
<gene>
    <name evidence="2" type="ORF">D1Y85_12265</name>
</gene>
<keyword evidence="3" id="KW-1185">Reference proteome</keyword>
<feature type="transmembrane region" description="Helical" evidence="1">
    <location>
        <begin position="6"/>
        <end position="27"/>
    </location>
</feature>
<dbReference type="EMBL" id="RQIS01000007">
    <property type="protein sequence ID" value="RQH06640.1"/>
    <property type="molecule type" value="Genomic_DNA"/>
</dbReference>
<evidence type="ECO:0000313" key="2">
    <source>
        <dbReference type="EMBL" id="RQH06640.1"/>
    </source>
</evidence>
<dbReference type="Proteomes" id="UP000272778">
    <property type="component" value="Unassembled WGS sequence"/>
</dbReference>
<dbReference type="OrthoDB" id="9135004at2"/>
<evidence type="ECO:0000313" key="3">
    <source>
        <dbReference type="Proteomes" id="UP000272778"/>
    </source>
</evidence>
<protein>
    <submittedName>
        <fullName evidence="2">Uncharacterized protein</fullName>
    </submittedName>
</protein>
<keyword evidence="1" id="KW-1133">Transmembrane helix</keyword>
<proteinExistence type="predicted"/>